<reference evidence="2" key="1">
    <citation type="submission" date="2016-10" db="EMBL/GenBank/DDBJ databases">
        <authorList>
            <person name="Varghese N."/>
            <person name="Submissions S."/>
        </authorList>
    </citation>
    <scope>NUCLEOTIDE SEQUENCE [LARGE SCALE GENOMIC DNA]</scope>
    <source>
        <strain evidence="2">CGMCC 1.6474</strain>
    </source>
</reference>
<name>A0A1I4N4F5_9HYPH</name>
<organism evidence="1 2">
    <name type="scientific">Methylorubrum salsuginis</name>
    <dbReference type="NCBI Taxonomy" id="414703"/>
    <lineage>
        <taxon>Bacteria</taxon>
        <taxon>Pseudomonadati</taxon>
        <taxon>Pseudomonadota</taxon>
        <taxon>Alphaproteobacteria</taxon>
        <taxon>Hyphomicrobiales</taxon>
        <taxon>Methylobacteriaceae</taxon>
        <taxon>Methylorubrum</taxon>
    </lineage>
</organism>
<evidence type="ECO:0000313" key="1">
    <source>
        <dbReference type="EMBL" id="SFM10378.1"/>
    </source>
</evidence>
<dbReference type="STRING" id="414703.SAMN04488125_1561"/>
<gene>
    <name evidence="1" type="ORF">SAMN04488125_1561</name>
</gene>
<dbReference type="EMBL" id="FOSV01000056">
    <property type="protein sequence ID" value="SFM10378.1"/>
    <property type="molecule type" value="Genomic_DNA"/>
</dbReference>
<dbReference type="Proteomes" id="UP000198804">
    <property type="component" value="Unassembled WGS sequence"/>
</dbReference>
<sequence>MSGGKQGARSADAWDFHRAALGGSSHYVLPRVLQWFTGNVGLHHVHHLNSRIPNYRQQECLDGHEILGRVGRLTLRDSLGCLNLALRDEEARKLVGFARLRRLQVA</sequence>
<dbReference type="AlphaFoldDB" id="A0A1I4N4F5"/>
<proteinExistence type="predicted"/>
<keyword evidence="2" id="KW-1185">Reference proteome</keyword>
<protein>
    <submittedName>
        <fullName evidence="1">Fatty acid desaturase</fullName>
    </submittedName>
</protein>
<accession>A0A1I4N4F5</accession>
<evidence type="ECO:0000313" key="2">
    <source>
        <dbReference type="Proteomes" id="UP000198804"/>
    </source>
</evidence>